<reference evidence="1 2" key="1">
    <citation type="journal article" date="2017" name="Genome Biol. Evol.">
        <title>Comparative Genomic Analysis Identifies a Campylobacter Clade Deficient in Selenium Metabolism.</title>
        <authorList>
            <person name="Miller W.G."/>
            <person name="Yee E."/>
            <person name="Lopes B.S."/>
            <person name="Chapman M.H."/>
            <person name="Huynh S."/>
            <person name="Bono J.L."/>
            <person name="Parker C.T."/>
            <person name="Strachan N.J.C."/>
            <person name="Forbes K.J."/>
        </authorList>
    </citation>
    <scope>NUCLEOTIDE SEQUENCE [LARGE SCALE GENOMIC DNA]</scope>
    <source>
        <strain evidence="1 2">NCTC 13003</strain>
    </source>
</reference>
<name>A0A1X9SRW2_9BACT</name>
<proteinExistence type="predicted"/>
<dbReference type="EMBL" id="CP018788">
    <property type="protein sequence ID" value="ARQ98971.1"/>
    <property type="molecule type" value="Genomic_DNA"/>
</dbReference>
<sequence length="399" mass="45158">MKKFAYLIASLLILMVGLHGYAYLFSNFVLSSAINKLKSSSEFALSNINQNNSIFSTNLNFTLKYKDFNLKFDIFSHYSVISIFNGLDIVGDICDLDHRLKMDLTQNENSVLAKFNLNIPINGGISQLKAQVSPLKIIENHNLFTISSIDISTTFDTERLYFLGVRFDKADFEFDGISSIFNGVDIEIDYLDGLEFTSFDLFKFNPNELNISIENLRANVPLINIVSDEIKFDSKTITNNLANIISNIHAKNVAINNIMIDNINSKVRLENLIIDSYKMIFNIMLGSKSIGLIDTFISCNPVLYVDKISINDLFELKFNLRGDSFDITDINLDGEFIALRPISTIKGLEFISFYENFLISSGILIKNGEGYISKFKSQKENGELIFNNSVKFSDILVDF</sequence>
<protein>
    <submittedName>
        <fullName evidence="1">Uncharacterized protein</fullName>
    </submittedName>
</protein>
<dbReference type="KEGG" id="cdev:CIGN_0678"/>
<evidence type="ECO:0000313" key="2">
    <source>
        <dbReference type="Proteomes" id="UP000194309"/>
    </source>
</evidence>
<keyword evidence="2" id="KW-1185">Reference proteome</keyword>
<dbReference type="STRING" id="1660064.CIGN_0678"/>
<dbReference type="Proteomes" id="UP000194309">
    <property type="component" value="Chromosome"/>
</dbReference>
<organism evidence="1 2">
    <name type="scientific">Campylobacter devanensis</name>
    <dbReference type="NCBI Taxonomy" id="3161138"/>
    <lineage>
        <taxon>Bacteria</taxon>
        <taxon>Pseudomonadati</taxon>
        <taxon>Campylobacterota</taxon>
        <taxon>Epsilonproteobacteria</taxon>
        <taxon>Campylobacterales</taxon>
        <taxon>Campylobacteraceae</taxon>
        <taxon>Campylobacter</taxon>
    </lineage>
</organism>
<evidence type="ECO:0000313" key="1">
    <source>
        <dbReference type="EMBL" id="ARQ98971.1"/>
    </source>
</evidence>
<dbReference type="OrthoDB" id="5362500at2"/>
<gene>
    <name evidence="1" type="ORF">CIGN_0678</name>
</gene>
<dbReference type="AlphaFoldDB" id="A0A1X9SRW2"/>
<accession>A0A381D8C6</accession>
<accession>A0A1X9SRW2</accession>